<dbReference type="Proteomes" id="UP000059188">
    <property type="component" value="Unassembled WGS sequence"/>
</dbReference>
<gene>
    <name evidence="1" type="ORF">RSOLAG1IB_07827</name>
</gene>
<organism evidence="1 2">
    <name type="scientific">Thanatephorus cucumeris (strain AG1-IB / isolate 7/3/14)</name>
    <name type="common">Lettuce bottom rot fungus</name>
    <name type="synonym">Rhizoctonia solani</name>
    <dbReference type="NCBI Taxonomy" id="1108050"/>
    <lineage>
        <taxon>Eukaryota</taxon>
        <taxon>Fungi</taxon>
        <taxon>Dikarya</taxon>
        <taxon>Basidiomycota</taxon>
        <taxon>Agaricomycotina</taxon>
        <taxon>Agaricomycetes</taxon>
        <taxon>Cantharellales</taxon>
        <taxon>Ceratobasidiaceae</taxon>
        <taxon>Rhizoctonia</taxon>
        <taxon>Rhizoctonia solani AG-1</taxon>
    </lineage>
</organism>
<reference evidence="1 2" key="1">
    <citation type="submission" date="2014-11" db="EMBL/GenBank/DDBJ databases">
        <authorList>
            <person name="Wibberg Daniel"/>
        </authorList>
    </citation>
    <scope>NUCLEOTIDE SEQUENCE [LARGE SCALE GENOMIC DNA]</scope>
    <source>
        <strain evidence="1">Rhizoctonia solani AG1-IB 7/3/14</strain>
    </source>
</reference>
<evidence type="ECO:0000313" key="1">
    <source>
        <dbReference type="EMBL" id="CEL56440.1"/>
    </source>
</evidence>
<dbReference type="EMBL" id="LN679121">
    <property type="protein sequence ID" value="CEL56440.1"/>
    <property type="molecule type" value="Genomic_DNA"/>
</dbReference>
<name>A0A0B7FFP0_THACB</name>
<sequence>MVLHTTKGLALRQQPNQAREPNATTIGILFRSLTLPVEGQQVMAPSIQHVSKGRLGAPTPSHKTEASLRLYYTAVKALALASASRPGLPVEIILNVCQLAGFANPLPNGSVYTEVMFDRGATNTPMALVDSSNEIRPWLCTPPLSPSLLKKVWQAEPLIHPAEPVMSRTHAFRPDELVVRIAKGPFGCNYKTDSDGKRLTWRHLTTRISREPAYPLRIFDRCHEIWEWVEPGDRIEIGVDAAGWYFPNIRSEWGVSLRIYTAWEPSETMLRLIYECGR</sequence>
<dbReference type="AlphaFoldDB" id="A0A0B7FFP0"/>
<evidence type="ECO:0000313" key="2">
    <source>
        <dbReference type="Proteomes" id="UP000059188"/>
    </source>
</evidence>
<keyword evidence="2" id="KW-1185">Reference proteome</keyword>
<dbReference type="OrthoDB" id="3209392at2759"/>
<accession>A0A0B7FFP0</accession>
<protein>
    <submittedName>
        <fullName evidence="1">Uncharacterized protein</fullName>
    </submittedName>
</protein>
<proteinExistence type="predicted"/>